<organism evidence="2 3">
    <name type="scientific">Petrachloros mirabilis ULC683</name>
    <dbReference type="NCBI Taxonomy" id="2781853"/>
    <lineage>
        <taxon>Bacteria</taxon>
        <taxon>Bacillati</taxon>
        <taxon>Cyanobacteriota</taxon>
        <taxon>Cyanophyceae</taxon>
        <taxon>Synechococcales</taxon>
        <taxon>Petrachlorosaceae</taxon>
        <taxon>Petrachloros</taxon>
        <taxon>Petrachloros mirabilis</taxon>
    </lineage>
</organism>
<accession>A0A8K1ZZY6</accession>
<feature type="compositionally biased region" description="Pro residues" evidence="1">
    <location>
        <begin position="120"/>
        <end position="132"/>
    </location>
</feature>
<protein>
    <recommendedName>
        <fullName evidence="4">TonB C-terminal domain-containing protein</fullName>
    </recommendedName>
</protein>
<feature type="compositionally biased region" description="Low complexity" evidence="1">
    <location>
        <begin position="270"/>
        <end position="281"/>
    </location>
</feature>
<sequence>MLSSDFKEQRQRDSLALLGAITLHTLVGLALLPTLQPQPQPQPLRMVELYPEAPVVVGDAPPDSQVIGHLGTSSLFAKEGEAAPVSLTVPALPSLVETPPQPSTLLGQTLPLGRSSTWLLPPPPPPPAPRPVSEPVLETALPLLEPEFERPAPPSLRSTLPGDGLPELPRTPAKVFPRPASPPPQPAPPPMAVGDFQTQLGAWLATARQDYDPSLIPRRIDLKPTYPAAACSDRLQGLAMIPVVIDPKGQPLPVPEGSAEPSPLAEASQTSLAAETSPSSSLSLLQSTGHSLLDQVALQTVNRYQFEATGRHQAILFVLNFRYGLENCLQENGENPIDNLD</sequence>
<evidence type="ECO:0008006" key="4">
    <source>
        <dbReference type="Google" id="ProtNLM"/>
    </source>
</evidence>
<feature type="region of interest" description="Disordered" evidence="1">
    <location>
        <begin position="251"/>
        <end position="281"/>
    </location>
</feature>
<dbReference type="EMBL" id="WVIC01000017">
    <property type="protein sequence ID" value="NCJ06817.1"/>
    <property type="molecule type" value="Genomic_DNA"/>
</dbReference>
<dbReference type="Proteomes" id="UP000607397">
    <property type="component" value="Unassembled WGS sequence"/>
</dbReference>
<keyword evidence="3" id="KW-1185">Reference proteome</keyword>
<evidence type="ECO:0000313" key="2">
    <source>
        <dbReference type="EMBL" id="NCJ06817.1"/>
    </source>
</evidence>
<reference evidence="2" key="1">
    <citation type="submission" date="2019-12" db="EMBL/GenBank/DDBJ databases">
        <title>High-Quality draft genome sequences of three cyanobacteria isolated from the limestone walls of the Old Cathedral of Coimbra.</title>
        <authorList>
            <person name="Tiago I."/>
            <person name="Soares F."/>
            <person name="Portugal A."/>
        </authorList>
    </citation>
    <scope>NUCLEOTIDE SEQUENCE [LARGE SCALE GENOMIC DNA]</scope>
    <source>
        <strain evidence="2">C</strain>
    </source>
</reference>
<dbReference type="RefSeq" id="WP_161825296.1">
    <property type="nucleotide sequence ID" value="NZ_WVIC01000017.1"/>
</dbReference>
<feature type="region of interest" description="Disordered" evidence="1">
    <location>
        <begin position="114"/>
        <end position="134"/>
    </location>
</feature>
<name>A0A8K1ZZY6_9CYAN</name>
<gene>
    <name evidence="2" type="ORF">GS597_09905</name>
</gene>
<dbReference type="AlphaFoldDB" id="A0A8K1ZZY6"/>
<feature type="region of interest" description="Disordered" evidence="1">
    <location>
        <begin position="147"/>
        <end position="187"/>
    </location>
</feature>
<evidence type="ECO:0000256" key="1">
    <source>
        <dbReference type="SAM" id="MobiDB-lite"/>
    </source>
</evidence>
<proteinExistence type="predicted"/>
<evidence type="ECO:0000313" key="3">
    <source>
        <dbReference type="Proteomes" id="UP000607397"/>
    </source>
</evidence>
<comment type="caution">
    <text evidence="2">The sequence shown here is derived from an EMBL/GenBank/DDBJ whole genome shotgun (WGS) entry which is preliminary data.</text>
</comment>
<dbReference type="Gene3D" id="3.30.1150.10">
    <property type="match status" value="1"/>
</dbReference>